<dbReference type="Proteomes" id="UP001219525">
    <property type="component" value="Unassembled WGS sequence"/>
</dbReference>
<evidence type="ECO:0000313" key="2">
    <source>
        <dbReference type="EMBL" id="KAJ7212608.1"/>
    </source>
</evidence>
<evidence type="ECO:0000256" key="1">
    <source>
        <dbReference type="SAM" id="MobiDB-lite"/>
    </source>
</evidence>
<comment type="caution">
    <text evidence="2">The sequence shown here is derived from an EMBL/GenBank/DDBJ whole genome shotgun (WGS) entry which is preliminary data.</text>
</comment>
<reference evidence="2" key="1">
    <citation type="submission" date="2023-03" db="EMBL/GenBank/DDBJ databases">
        <title>Massive genome expansion in bonnet fungi (Mycena s.s.) driven by repeated elements and novel gene families across ecological guilds.</title>
        <authorList>
            <consortium name="Lawrence Berkeley National Laboratory"/>
            <person name="Harder C.B."/>
            <person name="Miyauchi S."/>
            <person name="Viragh M."/>
            <person name="Kuo A."/>
            <person name="Thoen E."/>
            <person name="Andreopoulos B."/>
            <person name="Lu D."/>
            <person name="Skrede I."/>
            <person name="Drula E."/>
            <person name="Henrissat B."/>
            <person name="Morin E."/>
            <person name="Kohler A."/>
            <person name="Barry K."/>
            <person name="LaButti K."/>
            <person name="Morin E."/>
            <person name="Salamov A."/>
            <person name="Lipzen A."/>
            <person name="Mereny Z."/>
            <person name="Hegedus B."/>
            <person name="Baldrian P."/>
            <person name="Stursova M."/>
            <person name="Weitz H."/>
            <person name="Taylor A."/>
            <person name="Grigoriev I.V."/>
            <person name="Nagy L.G."/>
            <person name="Martin F."/>
            <person name="Kauserud H."/>
        </authorList>
    </citation>
    <scope>NUCLEOTIDE SEQUENCE</scope>
    <source>
        <strain evidence="2">9144</strain>
    </source>
</reference>
<evidence type="ECO:0000313" key="3">
    <source>
        <dbReference type="Proteomes" id="UP001219525"/>
    </source>
</evidence>
<gene>
    <name evidence="2" type="ORF">GGX14DRAFT_446735</name>
</gene>
<proteinExistence type="predicted"/>
<feature type="region of interest" description="Disordered" evidence="1">
    <location>
        <begin position="1"/>
        <end position="27"/>
    </location>
</feature>
<name>A0AAD6VKP9_9AGAR</name>
<accession>A0AAD6VKP9</accession>
<evidence type="ECO:0008006" key="4">
    <source>
        <dbReference type="Google" id="ProtNLM"/>
    </source>
</evidence>
<keyword evidence="3" id="KW-1185">Reference proteome</keyword>
<sequence>MRPDRSTPHSLTGSGNAVDGGAAPKDPDERFKRMVLEAHAGKFGNQCAQCRNSIDELQTARKCPCGAAFCSAQCQNQLADWHVVCAATPPRTITTADKLFVAIQKYQVPEDAQTCEDYGFNKVWSNDAKFYMACVYQTTMCGFRKTPGRIHAWRTSGTLHEHLYRDIADELISGTQGNPVWFWFYRNVDVFLSTPGIIPTSASPREKYSNHIEMSPRVLGSIASMREGVHLNMVPKNPNTLLDYGFTLIPERDHGMLLAVYAFLFVEKDVFPSDILMLREAGILKSGIHNKMHPGSGTNTTGSVQNGIVPPTRLVQWFDAHPEVFEDTNPVRGWETYKRNPDTGKLEVV</sequence>
<dbReference type="AlphaFoldDB" id="A0AAD6VKP9"/>
<dbReference type="EMBL" id="JARJCW010000023">
    <property type="protein sequence ID" value="KAJ7212608.1"/>
    <property type="molecule type" value="Genomic_DNA"/>
</dbReference>
<protein>
    <recommendedName>
        <fullName evidence="4">MYND-type domain-containing protein</fullName>
    </recommendedName>
</protein>
<organism evidence="2 3">
    <name type="scientific">Mycena pura</name>
    <dbReference type="NCBI Taxonomy" id="153505"/>
    <lineage>
        <taxon>Eukaryota</taxon>
        <taxon>Fungi</taxon>
        <taxon>Dikarya</taxon>
        <taxon>Basidiomycota</taxon>
        <taxon>Agaricomycotina</taxon>
        <taxon>Agaricomycetes</taxon>
        <taxon>Agaricomycetidae</taxon>
        <taxon>Agaricales</taxon>
        <taxon>Marasmiineae</taxon>
        <taxon>Mycenaceae</taxon>
        <taxon>Mycena</taxon>
    </lineage>
</organism>